<evidence type="ECO:0000256" key="14">
    <source>
        <dbReference type="ARBA" id="ARBA00023136"/>
    </source>
</evidence>
<dbReference type="Gene3D" id="1.20.1420.30">
    <property type="entry name" value="NCX, central ion-binding region"/>
    <property type="match status" value="2"/>
</dbReference>
<evidence type="ECO:0000256" key="15">
    <source>
        <dbReference type="ARBA" id="ARBA00023180"/>
    </source>
</evidence>
<proteinExistence type="inferred from homology"/>
<dbReference type="EMBL" id="CAMPGE010027073">
    <property type="protein sequence ID" value="CAI2384730.1"/>
    <property type="molecule type" value="Genomic_DNA"/>
</dbReference>
<dbReference type="PANTHER" id="PTHR11878:SF65">
    <property type="entry name" value="NA_CA-EXCHANGE PROTEIN, ISOFORM G"/>
    <property type="match status" value="1"/>
</dbReference>
<dbReference type="InterPro" id="IPR004837">
    <property type="entry name" value="NaCa_Exmemb"/>
</dbReference>
<keyword evidence="11 18" id="KW-1133">Transmembrane helix</keyword>
<evidence type="ECO:0000313" key="21">
    <source>
        <dbReference type="Proteomes" id="UP001295684"/>
    </source>
</evidence>
<evidence type="ECO:0000256" key="10">
    <source>
        <dbReference type="ARBA" id="ARBA00022860"/>
    </source>
</evidence>
<feature type="domain" description="Calx-beta" evidence="19">
    <location>
        <begin position="491"/>
        <end position="596"/>
    </location>
</feature>
<dbReference type="InterPro" id="IPR003644">
    <property type="entry name" value="Calx_beta"/>
</dbReference>
<comment type="subcellular location">
    <subcellularLocation>
        <location evidence="1">Cell membrane</location>
        <topology evidence="1">Multi-pass membrane protein</topology>
    </subcellularLocation>
</comment>
<dbReference type="GO" id="GO:0005432">
    <property type="term" value="F:calcium:sodium antiporter activity"/>
    <property type="evidence" value="ECO:0007669"/>
    <property type="project" value="InterPro"/>
</dbReference>
<evidence type="ECO:0000256" key="13">
    <source>
        <dbReference type="ARBA" id="ARBA00023065"/>
    </source>
</evidence>
<sequence>MRIKSKMGKRVVQRFKFMFFGLIAVVTGNLLVSAVNTARYAGYEDSVQNTFSRGQIVEYADDEDFCHSYVLLPGVPLIHKSILIIAYLLALIYLFLGIAIIADIFMGSIEVITSQTRSVKYEDDNGVPREANISVWNPTIANLTLMALGSSAPEILLSCIETVSDLGGTPGELGPATIVGSAAFNLLIISAVCVVSVPGDEIRKINDTFVFGVTAITFIFAYIWLYIVLEVWTEGRITIAEAVITFCFFFILILAAYIADKINQYRRKKENEQAKDLKQRNIPIKEFFHILGAKKTVEAQKKAKKDDYEKVNSLNNFWKNYFGTKDLTAQTLEKLKGDMVPKDPIQQRIHFRRQVGRTFRVAERTEIKKNEILFEELKKIEKEQPKFLSPICGFRCLHYSVSEGIGKINVKFINKTGQEMEVGVRTVDDTACAGNDYHPIDEKVEFGDSQKEQFVEVKIVNDDTFEPDEDFFIELYDPETGERLPGADTRTKITIIDDDKPGKFGFSSRFLKVSAKDKIAKLKVLRQQGTDGQITIKFKTNEIGNAEIKATPNVDFIPVSGTIVFEQGENEKEVIVPILERESLEERGDQFEIELLEPSGGATLGKKSKATVEIAGDTEIVRKAKGIEDIINMVQKDQNVTWGHQFKNAILLSPQIDENGIIDEITGWEAALHFVCIGWKVLFATVPPAKHWHGWPSFLISLIFIGCLTAIVGEFAALLGCVMTLKQSLTAISIVALGTSLPDTFASRQATIQSDNADVAIGNITGSNCVNVFLGLGLPWLIGSIYYEVDGGNFVVPKEGLSLSIILFLVTSVSCLITLVVRRLVIGGELGGKEKFWRYATAGWFVFLWFIYLLFSGLRSYDAL</sequence>
<feature type="transmembrane region" description="Helical" evidence="18">
    <location>
        <begin position="801"/>
        <end position="824"/>
    </location>
</feature>
<evidence type="ECO:0000256" key="1">
    <source>
        <dbReference type="ARBA" id="ARBA00004651"/>
    </source>
</evidence>
<keyword evidence="5 18" id="KW-0812">Transmembrane</keyword>
<keyword evidence="6" id="KW-0479">Metal-binding</keyword>
<dbReference type="Pfam" id="PF03160">
    <property type="entry name" value="Calx-beta"/>
    <property type="match status" value="1"/>
</dbReference>
<dbReference type="SUPFAM" id="SSF141072">
    <property type="entry name" value="CalX-like"/>
    <property type="match status" value="2"/>
</dbReference>
<keyword evidence="8" id="KW-0677">Repeat</keyword>
<dbReference type="InterPro" id="IPR004836">
    <property type="entry name" value="Na_Ca_Ex"/>
</dbReference>
<name>A0AAD1Y5L8_EUPCR</name>
<dbReference type="Pfam" id="PF01699">
    <property type="entry name" value="Na_Ca_ex"/>
    <property type="match status" value="2"/>
</dbReference>
<feature type="domain" description="Calx-beta" evidence="19">
    <location>
        <begin position="382"/>
        <end position="476"/>
    </location>
</feature>
<keyword evidence="12" id="KW-0915">Sodium</keyword>
<keyword evidence="4" id="KW-1003">Cell membrane</keyword>
<evidence type="ECO:0000256" key="3">
    <source>
        <dbReference type="ARBA" id="ARBA00022448"/>
    </source>
</evidence>
<dbReference type="GO" id="GO:0007154">
    <property type="term" value="P:cell communication"/>
    <property type="evidence" value="ECO:0007669"/>
    <property type="project" value="InterPro"/>
</dbReference>
<keyword evidence="9" id="KW-0106">Calcium</keyword>
<dbReference type="AlphaFoldDB" id="A0AAD1Y5L8"/>
<dbReference type="GO" id="GO:0005886">
    <property type="term" value="C:plasma membrane"/>
    <property type="evidence" value="ECO:0007669"/>
    <property type="project" value="UniProtKB-SubCell"/>
</dbReference>
<dbReference type="SMART" id="SM00237">
    <property type="entry name" value="Calx_beta"/>
    <property type="match status" value="2"/>
</dbReference>
<keyword evidence="16" id="KW-0739">Sodium transport</keyword>
<feature type="transmembrane region" description="Helical" evidence="18">
    <location>
        <begin position="695"/>
        <end position="719"/>
    </location>
</feature>
<evidence type="ECO:0000256" key="7">
    <source>
        <dbReference type="ARBA" id="ARBA00022729"/>
    </source>
</evidence>
<feature type="transmembrane region" description="Helical" evidence="18">
    <location>
        <begin position="239"/>
        <end position="259"/>
    </location>
</feature>
<keyword evidence="21" id="KW-1185">Reference proteome</keyword>
<accession>A0AAD1Y5L8</accession>
<organism evidence="20 21">
    <name type="scientific">Euplotes crassus</name>
    <dbReference type="NCBI Taxonomy" id="5936"/>
    <lineage>
        <taxon>Eukaryota</taxon>
        <taxon>Sar</taxon>
        <taxon>Alveolata</taxon>
        <taxon>Ciliophora</taxon>
        <taxon>Intramacronucleata</taxon>
        <taxon>Spirotrichea</taxon>
        <taxon>Hypotrichia</taxon>
        <taxon>Euplotida</taxon>
        <taxon>Euplotidae</taxon>
        <taxon>Moneuplotes</taxon>
    </lineage>
</organism>
<feature type="transmembrane region" description="Helical" evidence="18">
    <location>
        <begin position="209"/>
        <end position="227"/>
    </location>
</feature>
<reference evidence="20" key="1">
    <citation type="submission" date="2023-07" db="EMBL/GenBank/DDBJ databases">
        <authorList>
            <consortium name="AG Swart"/>
            <person name="Singh M."/>
            <person name="Singh A."/>
            <person name="Seah K."/>
            <person name="Emmerich C."/>
        </authorList>
    </citation>
    <scope>NUCLEOTIDE SEQUENCE</scope>
    <source>
        <strain evidence="20">DP1</strain>
    </source>
</reference>
<dbReference type="GO" id="GO:0005516">
    <property type="term" value="F:calmodulin binding"/>
    <property type="evidence" value="ECO:0007669"/>
    <property type="project" value="UniProtKB-KW"/>
</dbReference>
<evidence type="ECO:0000256" key="2">
    <source>
        <dbReference type="ARBA" id="ARBA00007489"/>
    </source>
</evidence>
<comment type="caution">
    <text evidence="20">The sequence shown here is derived from an EMBL/GenBank/DDBJ whole genome shotgun (WGS) entry which is preliminary data.</text>
</comment>
<keyword evidence="14 18" id="KW-0472">Membrane</keyword>
<keyword evidence="15" id="KW-0325">Glycoprotein</keyword>
<dbReference type="Proteomes" id="UP001295684">
    <property type="component" value="Unassembled WGS sequence"/>
</dbReference>
<keyword evidence="7" id="KW-0732">Signal</keyword>
<dbReference type="PRINTS" id="PR01259">
    <property type="entry name" value="NACAEXCHNGR"/>
</dbReference>
<feature type="transmembrane region" description="Helical" evidence="18">
    <location>
        <begin position="173"/>
        <end position="197"/>
    </location>
</feature>
<evidence type="ECO:0000313" key="20">
    <source>
        <dbReference type="EMBL" id="CAI2384730.1"/>
    </source>
</evidence>
<feature type="transmembrane region" description="Helical" evidence="18">
    <location>
        <begin position="836"/>
        <end position="855"/>
    </location>
</feature>
<keyword evidence="13" id="KW-0406">Ion transport</keyword>
<evidence type="ECO:0000256" key="18">
    <source>
        <dbReference type="SAM" id="Phobius"/>
    </source>
</evidence>
<dbReference type="PANTHER" id="PTHR11878">
    <property type="entry name" value="SODIUM/CALCIUM EXCHANGER"/>
    <property type="match status" value="1"/>
</dbReference>
<evidence type="ECO:0000256" key="17">
    <source>
        <dbReference type="ARBA" id="ARBA00033667"/>
    </source>
</evidence>
<feature type="transmembrane region" description="Helical" evidence="18">
    <location>
        <begin position="770"/>
        <end position="789"/>
    </location>
</feature>
<evidence type="ECO:0000256" key="12">
    <source>
        <dbReference type="ARBA" id="ARBA00023053"/>
    </source>
</evidence>
<dbReference type="InterPro" id="IPR044880">
    <property type="entry name" value="NCX_ion-bd_dom_sf"/>
</dbReference>
<protein>
    <recommendedName>
        <fullName evidence="19">Calx-beta domain-containing protein</fullName>
    </recommendedName>
</protein>
<evidence type="ECO:0000256" key="5">
    <source>
        <dbReference type="ARBA" id="ARBA00022692"/>
    </source>
</evidence>
<evidence type="ECO:0000256" key="11">
    <source>
        <dbReference type="ARBA" id="ARBA00022989"/>
    </source>
</evidence>
<feature type="transmembrane region" description="Helical" evidence="18">
    <location>
        <begin position="133"/>
        <end position="153"/>
    </location>
</feature>
<dbReference type="InterPro" id="IPR051171">
    <property type="entry name" value="CaCA"/>
</dbReference>
<evidence type="ECO:0000256" key="9">
    <source>
        <dbReference type="ARBA" id="ARBA00022837"/>
    </source>
</evidence>
<keyword evidence="10" id="KW-0112">Calmodulin-binding</keyword>
<dbReference type="Gene3D" id="2.60.40.2030">
    <property type="match status" value="2"/>
</dbReference>
<comment type="catalytic activity">
    <reaction evidence="17">
        <text>Ca(2+)(in) + 3 Na(+)(out) = Ca(2+)(out) + 3 Na(+)(in)</text>
        <dbReference type="Rhea" id="RHEA:69955"/>
        <dbReference type="ChEBI" id="CHEBI:29101"/>
        <dbReference type="ChEBI" id="CHEBI:29108"/>
    </reaction>
</comment>
<dbReference type="GO" id="GO:0046872">
    <property type="term" value="F:metal ion binding"/>
    <property type="evidence" value="ECO:0007669"/>
    <property type="project" value="UniProtKB-KW"/>
</dbReference>
<evidence type="ECO:0000259" key="19">
    <source>
        <dbReference type="SMART" id="SM00237"/>
    </source>
</evidence>
<feature type="transmembrane region" description="Helical" evidence="18">
    <location>
        <begin position="82"/>
        <end position="112"/>
    </location>
</feature>
<evidence type="ECO:0000256" key="4">
    <source>
        <dbReference type="ARBA" id="ARBA00022475"/>
    </source>
</evidence>
<keyword evidence="3" id="KW-0813">Transport</keyword>
<comment type="similarity">
    <text evidence="2">Belongs to the Ca(2+):cation antiporter (CaCA) (TC 2.A.19) family. SLC8 subfamily.</text>
</comment>
<gene>
    <name evidence="20" type="ORF">ECRASSUSDP1_LOCUS26265</name>
</gene>
<evidence type="ECO:0000256" key="6">
    <source>
        <dbReference type="ARBA" id="ARBA00022723"/>
    </source>
</evidence>
<dbReference type="InterPro" id="IPR038081">
    <property type="entry name" value="CalX-like_sf"/>
</dbReference>
<evidence type="ECO:0000256" key="16">
    <source>
        <dbReference type="ARBA" id="ARBA00023201"/>
    </source>
</evidence>
<evidence type="ECO:0000256" key="8">
    <source>
        <dbReference type="ARBA" id="ARBA00022737"/>
    </source>
</evidence>